<evidence type="ECO:0000256" key="2">
    <source>
        <dbReference type="ARBA" id="ARBA00023015"/>
    </source>
</evidence>
<accession>A0A2G2VSU6</accession>
<dbReference type="GO" id="GO:0010597">
    <property type="term" value="P:green leaf volatile biosynthetic process"/>
    <property type="evidence" value="ECO:0007669"/>
    <property type="project" value="UniProtKB-ARBA"/>
</dbReference>
<dbReference type="GO" id="GO:0008270">
    <property type="term" value="F:zinc ion binding"/>
    <property type="evidence" value="ECO:0007669"/>
    <property type="project" value="UniProtKB-KW"/>
</dbReference>
<dbReference type="STRING" id="33114.A0A2G2VSU6"/>
<organism evidence="11 12">
    <name type="scientific">Capsicum baccatum</name>
    <name type="common">Peruvian pepper</name>
    <dbReference type="NCBI Taxonomy" id="33114"/>
    <lineage>
        <taxon>Eukaryota</taxon>
        <taxon>Viridiplantae</taxon>
        <taxon>Streptophyta</taxon>
        <taxon>Embryophyta</taxon>
        <taxon>Tracheophyta</taxon>
        <taxon>Spermatophyta</taxon>
        <taxon>Magnoliopsida</taxon>
        <taxon>eudicotyledons</taxon>
        <taxon>Gunneridae</taxon>
        <taxon>Pentapetalae</taxon>
        <taxon>asterids</taxon>
        <taxon>lamiids</taxon>
        <taxon>Solanales</taxon>
        <taxon>Solanaceae</taxon>
        <taxon>Solanoideae</taxon>
        <taxon>Capsiceae</taxon>
        <taxon>Capsicum</taxon>
    </lineage>
</organism>
<protein>
    <submittedName>
        <fullName evidence="11">Protein CCA1</fullName>
    </submittedName>
</protein>
<evidence type="ECO:0000256" key="4">
    <source>
        <dbReference type="ARBA" id="ARBA00023242"/>
    </source>
</evidence>
<dbReference type="PROSITE" id="PS51294">
    <property type="entry name" value="HTH_MYB"/>
    <property type="match status" value="1"/>
</dbReference>
<evidence type="ECO:0000256" key="6">
    <source>
        <dbReference type="SAM" id="MobiDB-lite"/>
    </source>
</evidence>
<dbReference type="SUPFAM" id="SSF57756">
    <property type="entry name" value="Retrovirus zinc finger-like domains"/>
    <property type="match status" value="1"/>
</dbReference>
<keyword evidence="5" id="KW-0479">Metal-binding</keyword>
<name>A0A2G2VSU6_CAPBA</name>
<dbReference type="CDD" id="cd00167">
    <property type="entry name" value="SANT"/>
    <property type="match status" value="1"/>
</dbReference>
<evidence type="ECO:0000256" key="1">
    <source>
        <dbReference type="ARBA" id="ARBA00004123"/>
    </source>
</evidence>
<dbReference type="PROSITE" id="PS51293">
    <property type="entry name" value="SANT"/>
    <property type="match status" value="1"/>
</dbReference>
<keyword evidence="3" id="KW-0804">Transcription</keyword>
<dbReference type="SUPFAM" id="SSF46689">
    <property type="entry name" value="Homeodomain-like"/>
    <property type="match status" value="1"/>
</dbReference>
<dbReference type="EMBL" id="MLFT02000010">
    <property type="protein sequence ID" value="PHT36060.1"/>
    <property type="molecule type" value="Genomic_DNA"/>
</dbReference>
<dbReference type="GO" id="GO:0005634">
    <property type="term" value="C:nucleus"/>
    <property type="evidence" value="ECO:0007669"/>
    <property type="project" value="UniProtKB-SubCell"/>
</dbReference>
<dbReference type="InterPro" id="IPR001005">
    <property type="entry name" value="SANT/Myb"/>
</dbReference>
<evidence type="ECO:0000259" key="10">
    <source>
        <dbReference type="PROSITE" id="PS51294"/>
    </source>
</evidence>
<dbReference type="Gene3D" id="1.10.10.60">
    <property type="entry name" value="Homeodomain-like"/>
    <property type="match status" value="1"/>
</dbReference>
<dbReference type="InterPro" id="IPR009057">
    <property type="entry name" value="Homeodomain-like_sf"/>
</dbReference>
<keyword evidence="2" id="KW-0805">Transcription regulation</keyword>
<reference evidence="11 12" key="1">
    <citation type="journal article" date="2017" name="Genome Biol.">
        <title>New reference genome sequences of hot pepper reveal the massive evolution of plant disease-resistance genes by retroduplication.</title>
        <authorList>
            <person name="Kim S."/>
            <person name="Park J."/>
            <person name="Yeom S.I."/>
            <person name="Kim Y.M."/>
            <person name="Seo E."/>
            <person name="Kim K.T."/>
            <person name="Kim M.S."/>
            <person name="Lee J.M."/>
            <person name="Cheong K."/>
            <person name="Shin H.S."/>
            <person name="Kim S.B."/>
            <person name="Han K."/>
            <person name="Lee J."/>
            <person name="Park M."/>
            <person name="Lee H.A."/>
            <person name="Lee H.Y."/>
            <person name="Lee Y."/>
            <person name="Oh S."/>
            <person name="Lee J.H."/>
            <person name="Choi E."/>
            <person name="Choi E."/>
            <person name="Lee S.E."/>
            <person name="Jeon J."/>
            <person name="Kim H."/>
            <person name="Choi G."/>
            <person name="Song H."/>
            <person name="Lee J."/>
            <person name="Lee S.C."/>
            <person name="Kwon J.K."/>
            <person name="Lee H.Y."/>
            <person name="Koo N."/>
            <person name="Hong Y."/>
            <person name="Kim R.W."/>
            <person name="Kang W.H."/>
            <person name="Huh J.H."/>
            <person name="Kang B.C."/>
            <person name="Yang T.J."/>
            <person name="Lee Y.H."/>
            <person name="Bennetzen J.L."/>
            <person name="Choi D."/>
        </authorList>
    </citation>
    <scope>NUCLEOTIDE SEQUENCE [LARGE SCALE GENOMIC DNA]</scope>
    <source>
        <strain evidence="12">cv. PBC81</strain>
    </source>
</reference>
<dbReference type="InterPro" id="IPR017930">
    <property type="entry name" value="Myb_dom"/>
</dbReference>
<dbReference type="AlphaFoldDB" id="A0A2G2VSU6"/>
<evidence type="ECO:0000256" key="3">
    <source>
        <dbReference type="ARBA" id="ARBA00023163"/>
    </source>
</evidence>
<dbReference type="PROSITE" id="PS50158">
    <property type="entry name" value="ZF_CCHC"/>
    <property type="match status" value="1"/>
</dbReference>
<dbReference type="PANTHER" id="PTHR46238">
    <property type="entry name" value="REVERSE TRANSCRIPTASE DOMAIN-CONTAINING PROTEIN"/>
    <property type="match status" value="1"/>
</dbReference>
<evidence type="ECO:0000313" key="12">
    <source>
        <dbReference type="Proteomes" id="UP000224567"/>
    </source>
</evidence>
<dbReference type="InterPro" id="IPR036875">
    <property type="entry name" value="Znf_CCHC_sf"/>
</dbReference>
<keyword evidence="12" id="KW-1185">Reference proteome</keyword>
<dbReference type="Pfam" id="PF00249">
    <property type="entry name" value="Myb_DNA-binding"/>
    <property type="match status" value="1"/>
</dbReference>
<evidence type="ECO:0000259" key="7">
    <source>
        <dbReference type="PROSITE" id="PS50090"/>
    </source>
</evidence>
<evidence type="ECO:0000313" key="11">
    <source>
        <dbReference type="EMBL" id="PHT36060.1"/>
    </source>
</evidence>
<dbReference type="InterPro" id="IPR001878">
    <property type="entry name" value="Znf_CCHC"/>
</dbReference>
<feature type="domain" description="SANT" evidence="9">
    <location>
        <begin position="202"/>
        <end position="251"/>
    </location>
</feature>
<proteinExistence type="predicted"/>
<comment type="caution">
    <text evidence="11">The sequence shown here is derived from an EMBL/GenBank/DDBJ whole genome shotgun (WGS) entry which is preliminary data.</text>
</comment>
<dbReference type="InterPro" id="IPR017884">
    <property type="entry name" value="SANT_dom"/>
</dbReference>
<keyword evidence="5" id="KW-0862">Zinc</keyword>
<gene>
    <name evidence="11" type="ORF">CQW23_23760</name>
</gene>
<evidence type="ECO:0000259" key="8">
    <source>
        <dbReference type="PROSITE" id="PS50158"/>
    </source>
</evidence>
<sequence length="367" mass="43066">MTVEELIVRLRLEEDNKAAERRSKGNSTINEAHIVEDDQNNSKKRKKTEQGSNQPKKKFKGKCFKCGKIGHKSTDCRAPKKGKKKDQANMIESNKECDDLCAMFSECNLTRNPRECQNSEEWSLPERPQLVLRAATHNSRIVASSSVIVQTKISPAVYGSINCSTAGLMFRNHAVRFGEQFWIRNFLSTTSMLTRKPYTITKQRERWTEEEHNRFLEALKLYGRAWQRIEGELEHSEECREFSYCRRFRVEEVREAVRRMRRGRATGPDEIPVEFWKYVGEAGVGVAPVECKMREVRLSWFGHVKRRDTDAPVRRCERLAMDGFRRGRGRPKKYWGEVIRRDMEQLQLTEDMTLDRKVWRARIRAEN</sequence>
<dbReference type="GO" id="GO:0000976">
    <property type="term" value="F:transcription cis-regulatory region binding"/>
    <property type="evidence" value="ECO:0007669"/>
    <property type="project" value="UniProtKB-ARBA"/>
</dbReference>
<feature type="domain" description="HTH myb-type" evidence="10">
    <location>
        <begin position="199"/>
        <end position="229"/>
    </location>
</feature>
<keyword evidence="5" id="KW-0863">Zinc-finger</keyword>
<dbReference type="Pfam" id="PF00098">
    <property type="entry name" value="zf-CCHC"/>
    <property type="match status" value="1"/>
</dbReference>
<comment type="subcellular location">
    <subcellularLocation>
        <location evidence="1">Nucleus</location>
    </subcellularLocation>
</comment>
<feature type="domain" description="CCHC-type" evidence="8">
    <location>
        <begin position="62"/>
        <end position="77"/>
    </location>
</feature>
<keyword evidence="4" id="KW-0539">Nucleus</keyword>
<dbReference type="InterPro" id="IPR006447">
    <property type="entry name" value="Myb_dom_plants"/>
</dbReference>
<dbReference type="SMART" id="SM00343">
    <property type="entry name" value="ZnF_C2HC"/>
    <property type="match status" value="1"/>
</dbReference>
<dbReference type="PANTHER" id="PTHR46238:SF8">
    <property type="entry name" value="ENDONUCLEASE_EXONUCLEASE_PHOSPHATASE DOMAIN-CONTAINING PROTEIN"/>
    <property type="match status" value="1"/>
</dbReference>
<dbReference type="Proteomes" id="UP000224567">
    <property type="component" value="Unassembled WGS sequence"/>
</dbReference>
<dbReference type="OrthoDB" id="1302463at2759"/>
<feature type="domain" description="Myb-like" evidence="7">
    <location>
        <begin position="199"/>
        <end position="246"/>
    </location>
</feature>
<reference evidence="12" key="2">
    <citation type="journal article" date="2017" name="J. Anim. Genet.">
        <title>Multiple reference genome sequences of hot pepper reveal the massive evolution of plant disease resistance genes by retroduplication.</title>
        <authorList>
            <person name="Kim S."/>
            <person name="Park J."/>
            <person name="Yeom S.-I."/>
            <person name="Kim Y.-M."/>
            <person name="Seo E."/>
            <person name="Kim K.-T."/>
            <person name="Kim M.-S."/>
            <person name="Lee J.M."/>
            <person name="Cheong K."/>
            <person name="Shin H.-S."/>
            <person name="Kim S.-B."/>
            <person name="Han K."/>
            <person name="Lee J."/>
            <person name="Park M."/>
            <person name="Lee H.-A."/>
            <person name="Lee H.-Y."/>
            <person name="Lee Y."/>
            <person name="Oh S."/>
            <person name="Lee J.H."/>
            <person name="Choi E."/>
            <person name="Choi E."/>
            <person name="Lee S.E."/>
            <person name="Jeon J."/>
            <person name="Kim H."/>
            <person name="Choi G."/>
            <person name="Song H."/>
            <person name="Lee J."/>
            <person name="Lee S.-C."/>
            <person name="Kwon J.-K."/>
            <person name="Lee H.-Y."/>
            <person name="Koo N."/>
            <person name="Hong Y."/>
            <person name="Kim R.W."/>
            <person name="Kang W.-H."/>
            <person name="Huh J.H."/>
            <person name="Kang B.-C."/>
            <person name="Yang T.-J."/>
            <person name="Lee Y.-H."/>
            <person name="Bennetzen J.L."/>
            <person name="Choi D."/>
        </authorList>
    </citation>
    <scope>NUCLEOTIDE SEQUENCE [LARGE SCALE GENOMIC DNA]</scope>
    <source>
        <strain evidence="12">cv. PBC81</strain>
    </source>
</reference>
<feature type="region of interest" description="Disordered" evidence="6">
    <location>
        <begin position="15"/>
        <end position="58"/>
    </location>
</feature>
<evidence type="ECO:0000259" key="9">
    <source>
        <dbReference type="PROSITE" id="PS51293"/>
    </source>
</evidence>
<dbReference type="PROSITE" id="PS50090">
    <property type="entry name" value="MYB_LIKE"/>
    <property type="match status" value="1"/>
</dbReference>
<dbReference type="NCBIfam" id="TIGR01557">
    <property type="entry name" value="myb_SHAQKYF"/>
    <property type="match status" value="1"/>
</dbReference>
<evidence type="ECO:0000256" key="5">
    <source>
        <dbReference type="PROSITE-ProRule" id="PRU00047"/>
    </source>
</evidence>